<accession>A0AAN9UBF1</accession>
<sequence length="537" mass="57921">MFEAALEIPAIHEANFNVSTFQSSREAMDALDEPKSDTKVNAVNDAKTTAEHDEPGSIDFVTLGMFIIGKNEIEYLPPTPPVKDIVGGAGTYSALGARLLSAPPLSRSVGWIVDKGSDFPPELDALIASWDTSVLLRETPERLTTRGWNGYDEHQHRAFRYVTPKRRLTAADLTPALLAARSFHLICSPTRCRELVTEIKARRHGLSGPDGHGLHLPRPVFVWEPVPDLCTPDELLNCTNTLPLVDICSPNHSELAGFMGDDGLDPETGEISTRAVERACEQLLGSMPLQSFALVVRAGEKGCYLARNGGRKRKVIGGGSKQQQQQQPPPPKPKKPSALLHGGLQPDTDMFALFAGLLQDPETGAVAREEIEVDPGVERWIPAYHQRQPEDEDEDGDAGEVEAEVGVEDEGKGEGEGEGEGEDEGDDDEEGGAVIDKGADKTENTGQDGNNNKGQRRNKKVVDPTGGGNTFLGALAVALARGKSLEEAAAWATVAASLAIEQVGVPILGHDAEGRETWNGVRVDDRFEELKTRLAFS</sequence>
<feature type="compositionally biased region" description="Acidic residues" evidence="1">
    <location>
        <begin position="416"/>
        <end position="431"/>
    </location>
</feature>
<dbReference type="InterPro" id="IPR011611">
    <property type="entry name" value="PfkB_dom"/>
</dbReference>
<evidence type="ECO:0000313" key="3">
    <source>
        <dbReference type="EMBL" id="KAK7744836.1"/>
    </source>
</evidence>
<dbReference type="Gene3D" id="3.40.1190.20">
    <property type="match status" value="2"/>
</dbReference>
<evidence type="ECO:0000256" key="1">
    <source>
        <dbReference type="SAM" id="MobiDB-lite"/>
    </source>
</evidence>
<dbReference type="SUPFAM" id="SSF53613">
    <property type="entry name" value="Ribokinase-like"/>
    <property type="match status" value="2"/>
</dbReference>
<feature type="region of interest" description="Disordered" evidence="1">
    <location>
        <begin position="314"/>
        <end position="345"/>
    </location>
</feature>
<evidence type="ECO:0000313" key="4">
    <source>
        <dbReference type="Proteomes" id="UP001320420"/>
    </source>
</evidence>
<reference evidence="3 4" key="1">
    <citation type="submission" date="2024-02" db="EMBL/GenBank/DDBJ databases">
        <title>De novo assembly and annotation of 12 fungi associated with fruit tree decline syndrome in Ontario, Canada.</title>
        <authorList>
            <person name="Sulman M."/>
            <person name="Ellouze W."/>
            <person name="Ilyukhin E."/>
        </authorList>
    </citation>
    <scope>NUCLEOTIDE SEQUENCE [LARGE SCALE GENOMIC DNA]</scope>
    <source>
        <strain evidence="3 4">M11/M66-122</strain>
    </source>
</reference>
<evidence type="ECO:0000259" key="2">
    <source>
        <dbReference type="Pfam" id="PF00294"/>
    </source>
</evidence>
<dbReference type="AlphaFoldDB" id="A0AAN9UBF1"/>
<dbReference type="Pfam" id="PF00294">
    <property type="entry name" value="PfkB"/>
    <property type="match status" value="1"/>
</dbReference>
<dbReference type="Proteomes" id="UP001320420">
    <property type="component" value="Unassembled WGS sequence"/>
</dbReference>
<dbReference type="PANTHER" id="PTHR47098:SF2">
    <property type="entry name" value="PROTEIN MAK32"/>
    <property type="match status" value="1"/>
</dbReference>
<gene>
    <name evidence="3" type="ORF">SLS62_009998</name>
</gene>
<proteinExistence type="predicted"/>
<feature type="domain" description="Carbohydrate kinase PfkB" evidence="2">
    <location>
        <begin position="458"/>
        <end position="505"/>
    </location>
</feature>
<comment type="caution">
    <text evidence="3">The sequence shown here is derived from an EMBL/GenBank/DDBJ whole genome shotgun (WGS) entry which is preliminary data.</text>
</comment>
<feature type="compositionally biased region" description="Acidic residues" evidence="1">
    <location>
        <begin position="390"/>
        <end position="408"/>
    </location>
</feature>
<keyword evidence="4" id="KW-1185">Reference proteome</keyword>
<organism evidence="3 4">
    <name type="scientific">Diatrype stigma</name>
    <dbReference type="NCBI Taxonomy" id="117547"/>
    <lineage>
        <taxon>Eukaryota</taxon>
        <taxon>Fungi</taxon>
        <taxon>Dikarya</taxon>
        <taxon>Ascomycota</taxon>
        <taxon>Pezizomycotina</taxon>
        <taxon>Sordariomycetes</taxon>
        <taxon>Xylariomycetidae</taxon>
        <taxon>Xylariales</taxon>
        <taxon>Diatrypaceae</taxon>
        <taxon>Diatrype</taxon>
    </lineage>
</organism>
<feature type="region of interest" description="Disordered" evidence="1">
    <location>
        <begin position="385"/>
        <end position="466"/>
    </location>
</feature>
<name>A0AAN9UBF1_9PEZI</name>
<dbReference type="EMBL" id="JAKJXP020000114">
    <property type="protein sequence ID" value="KAK7744836.1"/>
    <property type="molecule type" value="Genomic_DNA"/>
</dbReference>
<dbReference type="PANTHER" id="PTHR47098">
    <property type="entry name" value="PROTEIN MAK32"/>
    <property type="match status" value="1"/>
</dbReference>
<protein>
    <recommendedName>
        <fullName evidence="2">Carbohydrate kinase PfkB domain-containing protein</fullName>
    </recommendedName>
</protein>
<dbReference type="InterPro" id="IPR029056">
    <property type="entry name" value="Ribokinase-like"/>
</dbReference>